<keyword evidence="2" id="KW-1003">Cell membrane</keyword>
<proteinExistence type="predicted"/>
<evidence type="ECO:0000256" key="2">
    <source>
        <dbReference type="ARBA" id="ARBA00022475"/>
    </source>
</evidence>
<protein>
    <submittedName>
        <fullName evidence="7">Unannotated protein</fullName>
    </submittedName>
</protein>
<dbReference type="AlphaFoldDB" id="A0A6J6DTY2"/>
<reference evidence="7" key="1">
    <citation type="submission" date="2020-05" db="EMBL/GenBank/DDBJ databases">
        <authorList>
            <person name="Chiriac C."/>
            <person name="Salcher M."/>
            <person name="Ghai R."/>
            <person name="Kavagutti S V."/>
        </authorList>
    </citation>
    <scope>NUCLEOTIDE SEQUENCE</scope>
</reference>
<evidence type="ECO:0000256" key="4">
    <source>
        <dbReference type="ARBA" id="ARBA00022989"/>
    </source>
</evidence>
<feature type="transmembrane region" description="Helical" evidence="6">
    <location>
        <begin position="82"/>
        <end position="101"/>
    </location>
</feature>
<sequence>MTDTPDEELPEVLQGLSAEEATDAFAVVSHELHKKSRTRRIAEVGISLTVVVLIFAFVIPKITGSDYADVWTEMGKLSPVEIAALIALWFLAMLAYTGVLTNTLPGLKHMQALCVNFAGSAVSNSLPFGGAVGVGATYAIDMSWGFTPPAITLSILVSGIWNIFAKLAMPVLALALLLISGDATGKLVLPTVLGLVALVVAAVVLGLIMRSERLAERIGRLGQSVVQWFCTVTRRHRTPDVVNGVLDFRHQSIGLVRERWVFITLWIFLFNLIQFLLLFACIRAIGIDGITLTEAFAAFAFARLLETIPITPSGVGFVEVGAASALISFGGPENASTAAVFLFRGFVYLLEIPVGAIAWVVWASMRRWRRPVGSFMPAVQQ</sequence>
<feature type="transmembrane region" description="Helical" evidence="6">
    <location>
        <begin position="163"/>
        <end position="181"/>
    </location>
</feature>
<accession>A0A6J6DTY2</accession>
<evidence type="ECO:0000256" key="1">
    <source>
        <dbReference type="ARBA" id="ARBA00004651"/>
    </source>
</evidence>
<gene>
    <name evidence="7" type="ORF">UFOPK1495_01863</name>
</gene>
<evidence type="ECO:0000256" key="5">
    <source>
        <dbReference type="ARBA" id="ARBA00023136"/>
    </source>
</evidence>
<dbReference type="InterPro" id="IPR022791">
    <property type="entry name" value="L-PG_synthase/AglD"/>
</dbReference>
<keyword evidence="5 6" id="KW-0472">Membrane</keyword>
<keyword evidence="4 6" id="KW-1133">Transmembrane helix</keyword>
<evidence type="ECO:0000313" key="7">
    <source>
        <dbReference type="EMBL" id="CAB4567582.1"/>
    </source>
</evidence>
<evidence type="ECO:0000256" key="3">
    <source>
        <dbReference type="ARBA" id="ARBA00022692"/>
    </source>
</evidence>
<dbReference type="PANTHER" id="PTHR39087:SF2">
    <property type="entry name" value="UPF0104 MEMBRANE PROTEIN MJ1595"/>
    <property type="match status" value="1"/>
</dbReference>
<keyword evidence="3 6" id="KW-0812">Transmembrane</keyword>
<feature type="transmembrane region" description="Helical" evidence="6">
    <location>
        <begin position="187"/>
        <end position="208"/>
    </location>
</feature>
<dbReference type="GO" id="GO:0005886">
    <property type="term" value="C:plasma membrane"/>
    <property type="evidence" value="ECO:0007669"/>
    <property type="project" value="UniProtKB-SubCell"/>
</dbReference>
<name>A0A6J6DTY2_9ZZZZ</name>
<feature type="transmembrane region" description="Helical" evidence="6">
    <location>
        <begin position="341"/>
        <end position="362"/>
    </location>
</feature>
<feature type="transmembrane region" description="Helical" evidence="6">
    <location>
        <begin position="41"/>
        <end position="62"/>
    </location>
</feature>
<dbReference type="Pfam" id="PF03706">
    <property type="entry name" value="LPG_synthase_TM"/>
    <property type="match status" value="1"/>
</dbReference>
<evidence type="ECO:0000256" key="6">
    <source>
        <dbReference type="SAM" id="Phobius"/>
    </source>
</evidence>
<dbReference type="PANTHER" id="PTHR39087">
    <property type="entry name" value="UPF0104 MEMBRANE PROTEIN MJ1595"/>
    <property type="match status" value="1"/>
</dbReference>
<organism evidence="7">
    <name type="scientific">freshwater metagenome</name>
    <dbReference type="NCBI Taxonomy" id="449393"/>
    <lineage>
        <taxon>unclassified sequences</taxon>
        <taxon>metagenomes</taxon>
        <taxon>ecological metagenomes</taxon>
    </lineage>
</organism>
<feature type="transmembrane region" description="Helical" evidence="6">
    <location>
        <begin position="260"/>
        <end position="285"/>
    </location>
</feature>
<dbReference type="EMBL" id="CAEZSU010000283">
    <property type="protein sequence ID" value="CAB4567582.1"/>
    <property type="molecule type" value="Genomic_DNA"/>
</dbReference>
<comment type="subcellular location">
    <subcellularLocation>
        <location evidence="1">Cell membrane</location>
        <topology evidence="1">Multi-pass membrane protein</topology>
    </subcellularLocation>
</comment>